<proteinExistence type="predicted"/>
<reference evidence="1" key="1">
    <citation type="submission" date="2014-11" db="EMBL/GenBank/DDBJ databases">
        <authorList>
            <person name="Amaro Gonzalez C."/>
        </authorList>
    </citation>
    <scope>NUCLEOTIDE SEQUENCE</scope>
</reference>
<evidence type="ECO:0000313" key="1">
    <source>
        <dbReference type="EMBL" id="JAH94075.1"/>
    </source>
</evidence>
<organism evidence="1">
    <name type="scientific">Anguilla anguilla</name>
    <name type="common">European freshwater eel</name>
    <name type="synonym">Muraena anguilla</name>
    <dbReference type="NCBI Taxonomy" id="7936"/>
    <lineage>
        <taxon>Eukaryota</taxon>
        <taxon>Metazoa</taxon>
        <taxon>Chordata</taxon>
        <taxon>Craniata</taxon>
        <taxon>Vertebrata</taxon>
        <taxon>Euteleostomi</taxon>
        <taxon>Actinopterygii</taxon>
        <taxon>Neopterygii</taxon>
        <taxon>Teleostei</taxon>
        <taxon>Anguilliformes</taxon>
        <taxon>Anguillidae</taxon>
        <taxon>Anguilla</taxon>
    </lineage>
</organism>
<dbReference type="AlphaFoldDB" id="A0A0E9WWQ5"/>
<dbReference type="EMBL" id="GBXM01014502">
    <property type="protein sequence ID" value="JAH94075.1"/>
    <property type="molecule type" value="Transcribed_RNA"/>
</dbReference>
<protein>
    <submittedName>
        <fullName evidence="1">Uncharacterized protein</fullName>
    </submittedName>
</protein>
<accession>A0A0E9WWQ5</accession>
<sequence>MVTTERLQSAQTSASIPFLFFLYNTLLRYTVNITKRPGTSLYGYVSHAAFSTVGSTPEHRCSSNSSHLHH</sequence>
<name>A0A0E9WWQ5_ANGAN</name>
<reference evidence="1" key="2">
    <citation type="journal article" date="2015" name="Fish Shellfish Immunol.">
        <title>Early steps in the European eel (Anguilla anguilla)-Vibrio vulnificus interaction in the gills: Role of the RtxA13 toxin.</title>
        <authorList>
            <person name="Callol A."/>
            <person name="Pajuelo D."/>
            <person name="Ebbesson L."/>
            <person name="Teles M."/>
            <person name="MacKenzie S."/>
            <person name="Amaro C."/>
        </authorList>
    </citation>
    <scope>NUCLEOTIDE SEQUENCE</scope>
</reference>